<keyword evidence="5" id="KW-1185">Reference proteome</keyword>
<proteinExistence type="predicted"/>
<protein>
    <recommendedName>
        <fullName evidence="3">General stress protein 17M-like domain-containing protein</fullName>
    </recommendedName>
</protein>
<gene>
    <name evidence="4" type="ORF">H4W31_004443</name>
</gene>
<evidence type="ECO:0000256" key="2">
    <source>
        <dbReference type="SAM" id="Phobius"/>
    </source>
</evidence>
<comment type="caution">
    <text evidence="4">The sequence shown here is derived from an EMBL/GenBank/DDBJ whole genome shotgun (WGS) entry which is preliminary data.</text>
</comment>
<evidence type="ECO:0000313" key="5">
    <source>
        <dbReference type="Proteomes" id="UP000649753"/>
    </source>
</evidence>
<evidence type="ECO:0000259" key="3">
    <source>
        <dbReference type="Pfam" id="PF11181"/>
    </source>
</evidence>
<reference evidence="4" key="1">
    <citation type="submission" date="2020-10" db="EMBL/GenBank/DDBJ databases">
        <title>Sequencing the genomes of 1000 actinobacteria strains.</title>
        <authorList>
            <person name="Klenk H.-P."/>
        </authorList>
    </citation>
    <scope>NUCLEOTIDE SEQUENCE</scope>
    <source>
        <strain evidence="4">DSM 46832</strain>
    </source>
</reference>
<evidence type="ECO:0000313" key="4">
    <source>
        <dbReference type="EMBL" id="MBE1488805.1"/>
    </source>
</evidence>
<keyword evidence="2" id="KW-1133">Transmembrane helix</keyword>
<evidence type="ECO:0000256" key="1">
    <source>
        <dbReference type="SAM" id="MobiDB-lite"/>
    </source>
</evidence>
<dbReference type="AlphaFoldDB" id="A0A927QY44"/>
<organism evidence="4 5">
    <name type="scientific">Plantactinospora soyae</name>
    <dbReference type="NCBI Taxonomy" id="1544732"/>
    <lineage>
        <taxon>Bacteria</taxon>
        <taxon>Bacillati</taxon>
        <taxon>Actinomycetota</taxon>
        <taxon>Actinomycetes</taxon>
        <taxon>Micromonosporales</taxon>
        <taxon>Micromonosporaceae</taxon>
        <taxon>Plantactinospora</taxon>
    </lineage>
</organism>
<feature type="domain" description="General stress protein 17M-like" evidence="3">
    <location>
        <begin position="52"/>
        <end position="126"/>
    </location>
</feature>
<dbReference type="InterPro" id="IPR025889">
    <property type="entry name" value="GSP17M-like_dom"/>
</dbReference>
<keyword evidence="2" id="KW-0472">Membrane</keyword>
<dbReference type="EMBL" id="JADBEB010000001">
    <property type="protein sequence ID" value="MBE1488805.1"/>
    <property type="molecule type" value="Genomic_DNA"/>
</dbReference>
<dbReference type="RefSeq" id="WP_404825610.1">
    <property type="nucleotide sequence ID" value="NZ_JADBEB010000001.1"/>
</dbReference>
<name>A0A927QY44_9ACTN</name>
<keyword evidence="2" id="KW-0812">Transmembrane</keyword>
<dbReference type="Pfam" id="PF11181">
    <property type="entry name" value="YflT"/>
    <property type="match status" value="1"/>
</dbReference>
<feature type="transmembrane region" description="Helical" evidence="2">
    <location>
        <begin position="128"/>
        <end position="150"/>
    </location>
</feature>
<feature type="transmembrane region" description="Helical" evidence="2">
    <location>
        <begin position="101"/>
        <end position="122"/>
    </location>
</feature>
<dbReference type="Proteomes" id="UP000649753">
    <property type="component" value="Unassembled WGS sequence"/>
</dbReference>
<accession>A0A927QY44</accession>
<feature type="region of interest" description="Disordered" evidence="1">
    <location>
        <begin position="1"/>
        <end position="49"/>
    </location>
</feature>
<sequence length="202" mass="20725">MMSRNPTAAWRSGTLGVPGVTGGNDLPSGPSGDQFRTPGSDGGTGPGNATVTVASYPDYPSAQYAVDFLSDNQFPVERAAIVGTDLALVETVLGRMTTARAGLAGAATGAWFGLFIGLLFGIFTVGNWWAVILVGLGIGAVWGAIFGAIAHSMTGGRRDFTSASSLRANQYAVTVDATFADQARQLIGRMNWPGQQPAGAPG</sequence>